<feature type="domain" description="CAAX prenyl protease 2/Lysostaphin resistance protein A-like" evidence="2">
    <location>
        <begin position="142"/>
        <end position="232"/>
    </location>
</feature>
<feature type="transmembrane region" description="Helical" evidence="1">
    <location>
        <begin position="176"/>
        <end position="196"/>
    </location>
</feature>
<keyword evidence="1" id="KW-1133">Transmembrane helix</keyword>
<feature type="transmembrane region" description="Helical" evidence="1">
    <location>
        <begin position="257"/>
        <end position="275"/>
    </location>
</feature>
<name>A0ABS4KWP0_9CLOT</name>
<evidence type="ECO:0000313" key="3">
    <source>
        <dbReference type="EMBL" id="MBP2033324.1"/>
    </source>
</evidence>
<dbReference type="InterPro" id="IPR003675">
    <property type="entry name" value="Rce1/LyrA-like_dom"/>
</dbReference>
<dbReference type="RefSeq" id="WP_209702470.1">
    <property type="nucleotide sequence ID" value="NZ_JAGGLM010000013.1"/>
</dbReference>
<feature type="transmembrane region" description="Helical" evidence="1">
    <location>
        <begin position="23"/>
        <end position="45"/>
    </location>
</feature>
<proteinExistence type="predicted"/>
<feature type="transmembrane region" description="Helical" evidence="1">
    <location>
        <begin position="139"/>
        <end position="156"/>
    </location>
</feature>
<keyword evidence="1" id="KW-0472">Membrane</keyword>
<keyword evidence="1" id="KW-0812">Transmembrane</keyword>
<keyword evidence="4" id="KW-1185">Reference proteome</keyword>
<dbReference type="GO" id="GO:0006508">
    <property type="term" value="P:proteolysis"/>
    <property type="evidence" value="ECO:0007669"/>
    <property type="project" value="UniProtKB-KW"/>
</dbReference>
<protein>
    <submittedName>
        <fullName evidence="3">Membrane protease YdiL (CAAX protease family)</fullName>
    </submittedName>
</protein>
<keyword evidence="3" id="KW-0645">Protease</keyword>
<dbReference type="GO" id="GO:0008233">
    <property type="term" value="F:peptidase activity"/>
    <property type="evidence" value="ECO:0007669"/>
    <property type="project" value="UniProtKB-KW"/>
</dbReference>
<feature type="transmembrane region" description="Helical" evidence="1">
    <location>
        <begin position="57"/>
        <end position="81"/>
    </location>
</feature>
<dbReference type="Proteomes" id="UP001519307">
    <property type="component" value="Unassembled WGS sequence"/>
</dbReference>
<reference evidence="3 4" key="1">
    <citation type="submission" date="2021-03" db="EMBL/GenBank/DDBJ databases">
        <title>Genomic Encyclopedia of Type Strains, Phase IV (KMG-IV): sequencing the most valuable type-strain genomes for metagenomic binning, comparative biology and taxonomic classification.</title>
        <authorList>
            <person name="Goeker M."/>
        </authorList>
    </citation>
    <scope>NUCLEOTIDE SEQUENCE [LARGE SCALE GENOMIC DNA]</scope>
    <source>
        <strain evidence="3 4">DSM 28783</strain>
    </source>
</reference>
<accession>A0ABS4KWP0</accession>
<sequence length="291" mass="33531">MSKKLSVKMNRDFIKNSQLGNNYWRSFVLTIVSIIIAVAVVNFAWSLILPSNMSDTLMVNLINIILMVNILVALLAFRFAFTKFHKGSFKSMNSIKERFRIGVYAIFFVLGLVIFFLNSLMTNFTNFQNFIKNFQLNQFLILLILSIISLPIQSYFEELFFRGYLLQFFGVKFKRIAVTIIINSILFGLFHIGYGLSNFISSFLFSTVVCIITLRTSGIEAASGIHTANNLVIALFFQTLSDIKDIPFSWEINFNELFVEICTFAIILWFTFTWAKQNEKKQILMSNSQES</sequence>
<keyword evidence="3" id="KW-0378">Hydrolase</keyword>
<dbReference type="Pfam" id="PF02517">
    <property type="entry name" value="Rce1-like"/>
    <property type="match status" value="1"/>
</dbReference>
<evidence type="ECO:0000259" key="2">
    <source>
        <dbReference type="Pfam" id="PF02517"/>
    </source>
</evidence>
<evidence type="ECO:0000313" key="4">
    <source>
        <dbReference type="Proteomes" id="UP001519307"/>
    </source>
</evidence>
<comment type="caution">
    <text evidence="3">The sequence shown here is derived from an EMBL/GenBank/DDBJ whole genome shotgun (WGS) entry which is preliminary data.</text>
</comment>
<dbReference type="EMBL" id="JAGGLM010000013">
    <property type="protein sequence ID" value="MBP2033324.1"/>
    <property type="molecule type" value="Genomic_DNA"/>
</dbReference>
<gene>
    <name evidence="3" type="ORF">J2Z42_002027</name>
</gene>
<feature type="transmembrane region" description="Helical" evidence="1">
    <location>
        <begin position="101"/>
        <end position="119"/>
    </location>
</feature>
<evidence type="ECO:0000256" key="1">
    <source>
        <dbReference type="SAM" id="Phobius"/>
    </source>
</evidence>
<organism evidence="3 4">
    <name type="scientific">Clostridium algifaecis</name>
    <dbReference type="NCBI Taxonomy" id="1472040"/>
    <lineage>
        <taxon>Bacteria</taxon>
        <taxon>Bacillati</taxon>
        <taxon>Bacillota</taxon>
        <taxon>Clostridia</taxon>
        <taxon>Eubacteriales</taxon>
        <taxon>Clostridiaceae</taxon>
        <taxon>Clostridium</taxon>
    </lineage>
</organism>